<dbReference type="OrthoDB" id="1744403at2759"/>
<dbReference type="Proteomes" id="UP000250321">
    <property type="component" value="Unassembled WGS sequence"/>
</dbReference>
<gene>
    <name evidence="3" type="ORF">Pyn_08928</name>
</gene>
<dbReference type="AlphaFoldDB" id="A0A314ZER0"/>
<evidence type="ECO:0000313" key="4">
    <source>
        <dbReference type="Proteomes" id="UP000250321"/>
    </source>
</evidence>
<reference evidence="3 4" key="1">
    <citation type="submission" date="2018-02" db="EMBL/GenBank/DDBJ databases">
        <title>Draft genome of wild Prunus yedoensis var. nudiflora.</title>
        <authorList>
            <person name="Baek S."/>
            <person name="Kim J.-H."/>
            <person name="Choi K."/>
            <person name="Kim G.-B."/>
            <person name="Cho A."/>
            <person name="Jang H."/>
            <person name="Shin C.-H."/>
            <person name="Yu H.-J."/>
            <person name="Mun J.-H."/>
        </authorList>
    </citation>
    <scope>NUCLEOTIDE SEQUENCE [LARGE SCALE GENOMIC DNA]</scope>
    <source>
        <strain evidence="4">cv. Jeju island</strain>
        <tissue evidence="3">Leaf</tissue>
    </source>
</reference>
<keyword evidence="1" id="KW-0175">Coiled coil</keyword>
<comment type="caution">
    <text evidence="3">The sequence shown here is derived from an EMBL/GenBank/DDBJ whole genome shotgun (WGS) entry which is preliminary data.</text>
</comment>
<sequence length="540" mass="61492">MLDQLKLDAGNLMRERNTLDGKFRTQSEKFLVLQSGAQGLQEMNEELKLKVVEGDHREEVLRTEIDNLHEQFLDLQSAYKSLLEENSKILEDKGALTKMVLDLGEEKHNLEEEKCVMFGETIYHSNLSLVFKDFISRKLLEIEELSDYLDKLHLGNNDLEDKVRILEGKLEVVRMESLHLKESLIRSENELEVVNSVNDQLNGEIANAKDALSHKENELLEAEQILNALQSEKQELHTLVEDLNGKYDEAKVVLEDQEEQIVRLYADNDHHAKETGCLREANQELESELQKMHEEAEKTKIKEEGFINELQKGREEIEMWLTQAATFFGELQISTIRETLFEGKIRELIEASQILEDRSNSKGMESKIMKERISTLEYENGGLQAQLAAYIPAVISLKECTTALEKHVLADATAHKLDTEESEDDFLHSESSHLDGDQVAMVSDGVSDLQDLQRRIKAIEKAMVEKERHFSANQVEKKFGDGVGNTMKKREISGSGNEILTKDIILDQISECSSYGISRRDTIEADGPEGGRCTNWTQSD</sequence>
<protein>
    <submittedName>
        <fullName evidence="3">Protein NETWORKED 1D</fullName>
    </submittedName>
</protein>
<name>A0A314ZER0_PRUYE</name>
<dbReference type="STRING" id="2094558.A0A314ZER0"/>
<accession>A0A314ZER0</accession>
<keyword evidence="4" id="KW-1185">Reference proteome</keyword>
<evidence type="ECO:0000313" key="3">
    <source>
        <dbReference type="EMBL" id="PQQ16933.1"/>
    </source>
</evidence>
<evidence type="ECO:0000256" key="1">
    <source>
        <dbReference type="SAM" id="Coils"/>
    </source>
</evidence>
<feature type="region of interest" description="Disordered" evidence="2">
    <location>
        <begin position="521"/>
        <end position="540"/>
    </location>
</feature>
<dbReference type="EMBL" id="PJQY01000170">
    <property type="protein sequence ID" value="PQQ16933.1"/>
    <property type="molecule type" value="Genomic_DNA"/>
</dbReference>
<feature type="coiled-coil region" evidence="1">
    <location>
        <begin position="156"/>
        <end position="302"/>
    </location>
</feature>
<proteinExistence type="predicted"/>
<organism evidence="3 4">
    <name type="scientific">Prunus yedoensis var. nudiflora</name>
    <dbReference type="NCBI Taxonomy" id="2094558"/>
    <lineage>
        <taxon>Eukaryota</taxon>
        <taxon>Viridiplantae</taxon>
        <taxon>Streptophyta</taxon>
        <taxon>Embryophyta</taxon>
        <taxon>Tracheophyta</taxon>
        <taxon>Spermatophyta</taxon>
        <taxon>Magnoliopsida</taxon>
        <taxon>eudicotyledons</taxon>
        <taxon>Gunneridae</taxon>
        <taxon>Pentapetalae</taxon>
        <taxon>rosids</taxon>
        <taxon>fabids</taxon>
        <taxon>Rosales</taxon>
        <taxon>Rosaceae</taxon>
        <taxon>Amygdaloideae</taxon>
        <taxon>Amygdaleae</taxon>
        <taxon>Prunus</taxon>
    </lineage>
</organism>
<evidence type="ECO:0000256" key="2">
    <source>
        <dbReference type="SAM" id="MobiDB-lite"/>
    </source>
</evidence>